<evidence type="ECO:0000259" key="2">
    <source>
        <dbReference type="Pfam" id="PF00884"/>
    </source>
</evidence>
<dbReference type="GO" id="GO:0004065">
    <property type="term" value="F:arylsulfatase activity"/>
    <property type="evidence" value="ECO:0007669"/>
    <property type="project" value="TreeGrafter"/>
</dbReference>
<dbReference type="InterPro" id="IPR017850">
    <property type="entry name" value="Alkaline_phosphatase_core_sf"/>
</dbReference>
<dbReference type="EMBL" id="CP063169">
    <property type="protein sequence ID" value="QOR69648.1"/>
    <property type="molecule type" value="Genomic_DNA"/>
</dbReference>
<dbReference type="SUPFAM" id="SSF53649">
    <property type="entry name" value="Alkaline phosphatase-like"/>
    <property type="match status" value="1"/>
</dbReference>
<dbReference type="InterPro" id="IPR000917">
    <property type="entry name" value="Sulfatase_N"/>
</dbReference>
<comment type="similarity">
    <text evidence="1">Belongs to the sulfatase family.</text>
</comment>
<accession>A0A7M1SQ13</accession>
<name>A0A7M1SQ13_9MICO</name>
<keyword evidence="3" id="KW-0378">Hydrolase</keyword>
<dbReference type="GO" id="GO:0016740">
    <property type="term" value="F:transferase activity"/>
    <property type="evidence" value="ECO:0007669"/>
    <property type="project" value="UniProtKB-KW"/>
</dbReference>
<dbReference type="Gene3D" id="3.40.720.10">
    <property type="entry name" value="Alkaline Phosphatase, subunit A"/>
    <property type="match status" value="1"/>
</dbReference>
<dbReference type="AlphaFoldDB" id="A0A7M1SQ13"/>
<dbReference type="Proteomes" id="UP000593758">
    <property type="component" value="Chromosome"/>
</dbReference>
<sequence length="481" mass="53164">MPSASQDRPNVLLILSDDHGYGDRSALGHDPAVRTPALDRLAADGVTCSDAYVAAPICNPSRGAIISGSYPARWGSTWFSDTRFPYERTTLAERFGELGYTCGYFGKVHYGPEEPGDRACPSEHGFDESYYGLAGQQQGRLNYLIHSEEAVAEYGPEAQWRMAVQPMLHNGEPEELDGFLTAEIGRRARDFMTSAEEPFFTMVAFNAVHNFCWQLPAEQLKRRGLPAKPDWHDTDDISYQDWYDGAIAPNLEHGREYYLAQLELMDAEIGLFLDTLHDRGLDENTIVVYLTDNGGSTCNYGDNTPLSGTKYTLAEGGVRVPYLVRWPGGGWDGGRIERGLVSSMDLYPTLLAAAGYEVLDSLDVDGTDQGTLWRGETKAGHESLHWETGFQSAVRVGDLKLRITHGDHQDARGVLTVEHVEVGDGVHLFDLAADLAEERDLSAERPEDVHRLWQRHAAWLHTVGRADLAAVHGERVAAALA</sequence>
<dbReference type="RefSeq" id="WP_193496172.1">
    <property type="nucleotide sequence ID" value="NZ_CP063169.1"/>
</dbReference>
<protein>
    <submittedName>
        <fullName evidence="3">Sulfatase-like hydrolase/transferase</fullName>
    </submittedName>
</protein>
<keyword evidence="3" id="KW-0808">Transferase</keyword>
<dbReference type="PANTHER" id="PTHR42693:SF33">
    <property type="entry name" value="ARYLSULFATASE"/>
    <property type="match status" value="1"/>
</dbReference>
<dbReference type="Pfam" id="PF00884">
    <property type="entry name" value="Sulfatase"/>
    <property type="match status" value="1"/>
</dbReference>
<dbReference type="InterPro" id="IPR050738">
    <property type="entry name" value="Sulfatase"/>
</dbReference>
<reference evidence="3 4" key="1">
    <citation type="submission" date="2020-10" db="EMBL/GenBank/DDBJ databases">
        <title>Haloactinobacterium sp. RN3S43, a bacterium isolated from saline soil.</title>
        <authorList>
            <person name="Sun J.-Q."/>
        </authorList>
    </citation>
    <scope>NUCLEOTIDE SEQUENCE [LARGE SCALE GENOMIC DNA]</scope>
    <source>
        <strain evidence="3 4">RN3S43</strain>
    </source>
</reference>
<dbReference type="KEGG" id="halt:IM660_13325"/>
<evidence type="ECO:0000256" key="1">
    <source>
        <dbReference type="ARBA" id="ARBA00008779"/>
    </source>
</evidence>
<dbReference type="PANTHER" id="PTHR42693">
    <property type="entry name" value="ARYLSULFATASE FAMILY MEMBER"/>
    <property type="match status" value="1"/>
</dbReference>
<gene>
    <name evidence="3" type="ORF">IM660_13325</name>
</gene>
<proteinExistence type="inferred from homology"/>
<feature type="domain" description="Sulfatase N-terminal" evidence="2">
    <location>
        <begin position="9"/>
        <end position="356"/>
    </location>
</feature>
<organism evidence="3 4">
    <name type="scientific">Ruania alkalisoli</name>
    <dbReference type="NCBI Taxonomy" id="2779775"/>
    <lineage>
        <taxon>Bacteria</taxon>
        <taxon>Bacillati</taxon>
        <taxon>Actinomycetota</taxon>
        <taxon>Actinomycetes</taxon>
        <taxon>Micrococcales</taxon>
        <taxon>Ruaniaceae</taxon>
        <taxon>Ruania</taxon>
    </lineage>
</organism>
<dbReference type="Gene3D" id="3.30.1120.10">
    <property type="match status" value="1"/>
</dbReference>
<evidence type="ECO:0000313" key="3">
    <source>
        <dbReference type="EMBL" id="QOR69648.1"/>
    </source>
</evidence>
<evidence type="ECO:0000313" key="4">
    <source>
        <dbReference type="Proteomes" id="UP000593758"/>
    </source>
</evidence>
<keyword evidence="4" id="KW-1185">Reference proteome</keyword>